<feature type="transmembrane region" description="Helical" evidence="1">
    <location>
        <begin position="93"/>
        <end position="115"/>
    </location>
</feature>
<dbReference type="EMBL" id="QEAS01000031">
    <property type="protein sequence ID" value="PWG78191.1"/>
    <property type="molecule type" value="Genomic_DNA"/>
</dbReference>
<name>A0A2U2P9Y0_9SPHI</name>
<feature type="transmembrane region" description="Helical" evidence="1">
    <location>
        <begin position="45"/>
        <end position="72"/>
    </location>
</feature>
<sequence>MKLIFRSLQHEGSMIFLSLVLFLLFPFLCRHIDVTSAPLDPGILSIVIMAVLTFLVFKAVTWMAIRIIWPVFAEYSEVQFEGNFRSLTQLQKVLIYLGFYMLLLFGMVFTLTALAG</sequence>
<comment type="caution">
    <text evidence="2">The sequence shown here is derived from an EMBL/GenBank/DDBJ whole genome shotgun (WGS) entry which is preliminary data.</text>
</comment>
<evidence type="ECO:0000313" key="3">
    <source>
        <dbReference type="Proteomes" id="UP000245647"/>
    </source>
</evidence>
<keyword evidence="3" id="KW-1185">Reference proteome</keyword>
<gene>
    <name evidence="2" type="ORF">DDR33_23590</name>
</gene>
<proteinExistence type="predicted"/>
<reference evidence="2 3" key="1">
    <citation type="submission" date="2018-04" db="EMBL/GenBank/DDBJ databases">
        <title>Pedobacter chongqingensis sp. nov., isolated from a rottenly hemp rope.</title>
        <authorList>
            <person name="Cai Y."/>
        </authorList>
    </citation>
    <scope>NUCLEOTIDE SEQUENCE [LARGE SCALE GENOMIC DNA]</scope>
    <source>
        <strain evidence="2 3">FJ4-8</strain>
    </source>
</reference>
<dbReference type="Proteomes" id="UP000245647">
    <property type="component" value="Unassembled WGS sequence"/>
</dbReference>
<evidence type="ECO:0000256" key="1">
    <source>
        <dbReference type="SAM" id="Phobius"/>
    </source>
</evidence>
<dbReference type="OrthoDB" id="771476at2"/>
<protein>
    <submittedName>
        <fullName evidence="2">Uncharacterized protein</fullName>
    </submittedName>
</protein>
<evidence type="ECO:0000313" key="2">
    <source>
        <dbReference type="EMBL" id="PWG78191.1"/>
    </source>
</evidence>
<keyword evidence="1" id="KW-0472">Membrane</keyword>
<accession>A0A2U2P9Y0</accession>
<dbReference type="RefSeq" id="WP_109418265.1">
    <property type="nucleotide sequence ID" value="NZ_QEAS01000031.1"/>
</dbReference>
<keyword evidence="1" id="KW-0812">Transmembrane</keyword>
<dbReference type="AlphaFoldDB" id="A0A2U2P9Y0"/>
<keyword evidence="1" id="KW-1133">Transmembrane helix</keyword>
<organism evidence="2 3">
    <name type="scientific">Pararcticibacter amylolyticus</name>
    <dbReference type="NCBI Taxonomy" id="2173175"/>
    <lineage>
        <taxon>Bacteria</taxon>
        <taxon>Pseudomonadati</taxon>
        <taxon>Bacteroidota</taxon>
        <taxon>Sphingobacteriia</taxon>
        <taxon>Sphingobacteriales</taxon>
        <taxon>Sphingobacteriaceae</taxon>
        <taxon>Pararcticibacter</taxon>
    </lineage>
</organism>